<organism evidence="1 2">
    <name type="scientific">Lactuca sativa</name>
    <name type="common">Garden lettuce</name>
    <dbReference type="NCBI Taxonomy" id="4236"/>
    <lineage>
        <taxon>Eukaryota</taxon>
        <taxon>Viridiplantae</taxon>
        <taxon>Streptophyta</taxon>
        <taxon>Embryophyta</taxon>
        <taxon>Tracheophyta</taxon>
        <taxon>Spermatophyta</taxon>
        <taxon>Magnoliopsida</taxon>
        <taxon>eudicotyledons</taxon>
        <taxon>Gunneridae</taxon>
        <taxon>Pentapetalae</taxon>
        <taxon>asterids</taxon>
        <taxon>campanulids</taxon>
        <taxon>Asterales</taxon>
        <taxon>Asteraceae</taxon>
        <taxon>Cichorioideae</taxon>
        <taxon>Cichorieae</taxon>
        <taxon>Lactucinae</taxon>
        <taxon>Lactuca</taxon>
    </lineage>
</organism>
<dbReference type="Pfam" id="PF05212">
    <property type="entry name" value="DUF707"/>
    <property type="match status" value="1"/>
</dbReference>
<accession>A0A9R1XEG9</accession>
<name>A0A9R1XEG9_LACSA</name>
<dbReference type="EMBL" id="NBSK02000004">
    <property type="protein sequence ID" value="KAJ0211510.1"/>
    <property type="molecule type" value="Genomic_DNA"/>
</dbReference>
<evidence type="ECO:0008006" key="3">
    <source>
        <dbReference type="Google" id="ProtNLM"/>
    </source>
</evidence>
<comment type="caution">
    <text evidence="1">The sequence shown here is derived from an EMBL/GenBank/DDBJ whole genome shotgun (WGS) entry which is preliminary data.</text>
</comment>
<proteinExistence type="predicted"/>
<keyword evidence="2" id="KW-1185">Reference proteome</keyword>
<dbReference type="InterPro" id="IPR007877">
    <property type="entry name" value="DUF707"/>
</dbReference>
<evidence type="ECO:0000313" key="2">
    <source>
        <dbReference type="Proteomes" id="UP000235145"/>
    </source>
</evidence>
<dbReference type="Proteomes" id="UP000235145">
    <property type="component" value="Unassembled WGS sequence"/>
</dbReference>
<dbReference type="PANTHER" id="PTHR31210">
    <property type="entry name" value="OS06G0731900 PROTEIN"/>
    <property type="match status" value="1"/>
</dbReference>
<sequence length="389" mass="45213">MRESKPWRNLLKKRHILLDWELSRFKMKSFMGVVCTIMLYIVYRTTNYQYLETEETVSASTSLKGLPRGIIEAKSDLELKPLWSTSNSKSEANISTTHNLLAIPVGLKQKRNVNTIVQKFLEENFTIVLFHYDGMLDGWQDLEWSNNAIHVVAQNQTKWWFAKRFLHPAAVSIYDYIFLWDEDLGVQHFNPRRYLDIVRTEGFEISQPALDPNSTGIHHRITVRKRTSKFHRRVYDSRGSVKCSDASNGPPCSGFVEGMAPVFSRAAWHCAWHLIQNDLVHGWGMDIKLGYCAQGDRSKKVGIVDREYVVHQGIQSLGGPSAKKTPYDSDLTKRHTVDMRAEIRRQSTMELKTFKQRWEKAAKDDTNWVDPFFRRKRRRKQRTIGSTDS</sequence>
<reference evidence="1 2" key="1">
    <citation type="journal article" date="2017" name="Nat. Commun.">
        <title>Genome assembly with in vitro proximity ligation data and whole-genome triplication in lettuce.</title>
        <authorList>
            <person name="Reyes-Chin-Wo S."/>
            <person name="Wang Z."/>
            <person name="Yang X."/>
            <person name="Kozik A."/>
            <person name="Arikit S."/>
            <person name="Song C."/>
            <person name="Xia L."/>
            <person name="Froenicke L."/>
            <person name="Lavelle D.O."/>
            <person name="Truco M.J."/>
            <person name="Xia R."/>
            <person name="Zhu S."/>
            <person name="Xu C."/>
            <person name="Xu H."/>
            <person name="Xu X."/>
            <person name="Cox K."/>
            <person name="Korf I."/>
            <person name="Meyers B.C."/>
            <person name="Michelmore R.W."/>
        </authorList>
    </citation>
    <scope>NUCLEOTIDE SEQUENCE [LARGE SCALE GENOMIC DNA]</scope>
    <source>
        <strain evidence="2">cv. Salinas</strain>
        <tissue evidence="1">Seedlings</tissue>
    </source>
</reference>
<gene>
    <name evidence="1" type="ORF">LSAT_V11C400178740</name>
</gene>
<dbReference type="AlphaFoldDB" id="A0A9R1XEG9"/>
<evidence type="ECO:0000313" key="1">
    <source>
        <dbReference type="EMBL" id="KAJ0211510.1"/>
    </source>
</evidence>
<protein>
    <recommendedName>
        <fullName evidence="3">Lysine ketoglutarate reductase trans-splicing-like protein</fullName>
    </recommendedName>
</protein>
<dbReference type="PANTHER" id="PTHR31210:SF62">
    <property type="entry name" value="LYSINE KETOGLUTARATE REDUCTASE TRANS-SPLICING-LIKE PROTEIN"/>
    <property type="match status" value="1"/>
</dbReference>